<keyword evidence="1" id="KW-1188">Viral release from host cell</keyword>
<dbReference type="EMBL" id="CP027845">
    <property type="protein sequence ID" value="AVP87144.1"/>
    <property type="molecule type" value="Genomic_DNA"/>
</dbReference>
<keyword evidence="6" id="KW-1185">Reference proteome</keyword>
<dbReference type="KEGG" id="ptc:phytr_1860"/>
<name>A0A2P1P7A2_9RICK</name>
<protein>
    <submittedName>
        <fullName evidence="5">Phage prohead protease and phage major capsid protein</fullName>
    </submittedName>
</protein>
<dbReference type="RefSeq" id="WP_106874016.1">
    <property type="nucleotide sequence ID" value="NZ_CP027845.1"/>
</dbReference>
<feature type="domain" description="Prohead serine protease" evidence="4">
    <location>
        <begin position="6"/>
        <end position="150"/>
    </location>
</feature>
<evidence type="ECO:0000256" key="1">
    <source>
        <dbReference type="ARBA" id="ARBA00022612"/>
    </source>
</evidence>
<evidence type="ECO:0000313" key="6">
    <source>
        <dbReference type="Proteomes" id="UP000241762"/>
    </source>
</evidence>
<evidence type="ECO:0000256" key="2">
    <source>
        <dbReference type="ARBA" id="ARBA00022670"/>
    </source>
</evidence>
<evidence type="ECO:0000259" key="4">
    <source>
        <dbReference type="Pfam" id="PF04586"/>
    </source>
</evidence>
<evidence type="ECO:0000256" key="3">
    <source>
        <dbReference type="ARBA" id="ARBA00022801"/>
    </source>
</evidence>
<dbReference type="NCBIfam" id="TIGR01543">
    <property type="entry name" value="proheadase_HK97"/>
    <property type="match status" value="1"/>
</dbReference>
<dbReference type="OrthoDB" id="9804926at2"/>
<evidence type="ECO:0000313" key="5">
    <source>
        <dbReference type="EMBL" id="AVP87144.1"/>
    </source>
</evidence>
<keyword evidence="2 5" id="KW-0645">Protease</keyword>
<dbReference type="Proteomes" id="UP000241762">
    <property type="component" value="Chromosome"/>
</dbReference>
<accession>A0A2P1P7A2</accession>
<dbReference type="InterPro" id="IPR054613">
    <property type="entry name" value="Peptidase_S78_dom"/>
</dbReference>
<gene>
    <name evidence="5" type="ORF">phytr_1860</name>
</gene>
<dbReference type="Pfam" id="PF04586">
    <property type="entry name" value="Peptidase_S78"/>
    <property type="match status" value="1"/>
</dbReference>
<dbReference type="SUPFAM" id="SSF50789">
    <property type="entry name" value="Herpes virus serine proteinase, assemblin"/>
    <property type="match status" value="1"/>
</dbReference>
<proteinExistence type="predicted"/>
<dbReference type="AlphaFoldDB" id="A0A2P1P7A2"/>
<organism evidence="5 6">
    <name type="scientific">Candidatus Phycorickettsia trachydisci</name>
    <dbReference type="NCBI Taxonomy" id="2115978"/>
    <lineage>
        <taxon>Bacteria</taxon>
        <taxon>Pseudomonadati</taxon>
        <taxon>Pseudomonadota</taxon>
        <taxon>Alphaproteobacteria</taxon>
        <taxon>Rickettsiales</taxon>
        <taxon>Rickettsiaceae</taxon>
        <taxon>Candidatus Phycorickettsia</taxon>
    </lineage>
</organism>
<dbReference type="GO" id="GO:0008233">
    <property type="term" value="F:peptidase activity"/>
    <property type="evidence" value="ECO:0007669"/>
    <property type="project" value="UniProtKB-KW"/>
</dbReference>
<dbReference type="InterPro" id="IPR006433">
    <property type="entry name" value="Prohead_protease"/>
</dbReference>
<dbReference type="GO" id="GO:0006508">
    <property type="term" value="P:proteolysis"/>
    <property type="evidence" value="ECO:0007669"/>
    <property type="project" value="UniProtKB-KW"/>
</dbReference>
<keyword evidence="3" id="KW-0378">Hydrolase</keyword>
<reference evidence="5 6" key="1">
    <citation type="submission" date="2018-03" db="EMBL/GenBank/DDBJ databases">
        <title>A gene transfer event suggests a long-term partnership between eustigmatophyte algae and a novel lineage of endosymbiotic bacteria.</title>
        <authorList>
            <person name="Yurchenko T."/>
            <person name="Sevcikova T."/>
            <person name="Pribyl P."/>
            <person name="El Karkouri K."/>
            <person name="Klimes V."/>
            <person name="Amaral R."/>
            <person name="Zbrankova V."/>
            <person name="Kim E."/>
            <person name="Raoult D."/>
            <person name="Santos L.M.A."/>
            <person name="Elias M."/>
        </authorList>
    </citation>
    <scope>NUCLEOTIDE SEQUENCE [LARGE SCALE GENOMIC DNA]</scope>
    <source>
        <strain evidence="5">CCALA 838</strain>
    </source>
</reference>
<sequence>MKLHTLELKSSSNKEIKISGYASVFGQADYHNDIISPGAFADSIVKHYQGFTIKLLWQHDHAKPIGVIKNLKEDHKGLLVEASINKDVSQADEIVSLIRQGAIDSFSIGFNIEKSKMNEAGQREILKADLWEVSLVTFPANRDSKIYQIHSRPQEWENVSQLLSIKSKTIFKL</sequence>